<comment type="caution">
    <text evidence="1">The sequence shown here is derived from an EMBL/GenBank/DDBJ whole genome shotgun (WGS) entry which is preliminary data.</text>
</comment>
<evidence type="ECO:0000313" key="2">
    <source>
        <dbReference type="Proteomes" id="UP000319986"/>
    </source>
</evidence>
<dbReference type="EMBL" id="BJNT01000037">
    <property type="protein sequence ID" value="GEC87635.1"/>
    <property type="molecule type" value="Genomic_DNA"/>
</dbReference>
<accession>A0A4Y4C3M4</accession>
<dbReference type="Proteomes" id="UP000319986">
    <property type="component" value="Unassembled WGS sequence"/>
</dbReference>
<gene>
    <name evidence="1" type="ORF">CVA01_29490</name>
</gene>
<reference evidence="1 2" key="1">
    <citation type="submission" date="2019-06" db="EMBL/GenBank/DDBJ databases">
        <title>Whole genome shotgun sequence of Corynebacterium variabile NBRC 15286.</title>
        <authorList>
            <person name="Hosoyama A."/>
            <person name="Uohara A."/>
            <person name="Ohji S."/>
            <person name="Ichikawa N."/>
        </authorList>
    </citation>
    <scope>NUCLEOTIDE SEQUENCE [LARGE SCALE GENOMIC DNA]</scope>
    <source>
        <strain evidence="1 2">NBRC 15286</strain>
    </source>
</reference>
<name>A0A4Y4C3M4_9CORY</name>
<protein>
    <submittedName>
        <fullName evidence="1">Uncharacterized protein</fullName>
    </submittedName>
</protein>
<evidence type="ECO:0000313" key="1">
    <source>
        <dbReference type="EMBL" id="GEC87635.1"/>
    </source>
</evidence>
<dbReference type="AlphaFoldDB" id="A0A4Y4C3M4"/>
<sequence length="66" mass="7377">MRPLTASAAVDSPFYLKNPAGYCIEVVISLPPVGHYGVKYRDSVWPNGETGRMVEAFKPQQKGHWE</sequence>
<proteinExistence type="predicted"/>
<organism evidence="1 2">
    <name type="scientific">Corynebacterium variabile</name>
    <dbReference type="NCBI Taxonomy" id="1727"/>
    <lineage>
        <taxon>Bacteria</taxon>
        <taxon>Bacillati</taxon>
        <taxon>Actinomycetota</taxon>
        <taxon>Actinomycetes</taxon>
        <taxon>Mycobacteriales</taxon>
        <taxon>Corynebacteriaceae</taxon>
        <taxon>Corynebacterium</taxon>
    </lineage>
</organism>